<feature type="non-terminal residue" evidence="3">
    <location>
        <position position="1"/>
    </location>
</feature>
<dbReference type="AlphaFoldDB" id="A0A0L7LSH2"/>
<dbReference type="InterPro" id="IPR051843">
    <property type="entry name" value="CPA1_transporter"/>
</dbReference>
<feature type="transmembrane region" description="Helical" evidence="2">
    <location>
        <begin position="220"/>
        <end position="250"/>
    </location>
</feature>
<sequence length="309" mass="34207">LLIWGLLWFTFGDSWRLNGPWFRLVTVAGTAWASGQVKIYPVIVLGKGSLGWDINFMKANWKKIVPLGVFPWALEVATLATCMHFFFGHPLIWVLKIGNSPGRTRIWPQFVMTASGMDTALSVGTFGIIYSYMFVNADETYRYIKLRVLFVVIAGLFANFFTVSVGWGGAAGVGVLACNSVAARFWARDGWKLNNNPASTAYRVMWSACEPIKGSMSETFLFGFAILATCLTVRLAVLCPSPINALIVYGGTEHEIQYAEDILRLTVQAILVTTPIVFLLTKHLGPVLLKDKGKEEENGELPTISARRI</sequence>
<dbReference type="EMBL" id="JTDY01000180">
    <property type="protein sequence ID" value="KOB78423.1"/>
    <property type="molecule type" value="Genomic_DNA"/>
</dbReference>
<accession>A0A0L7LSH2</accession>
<keyword evidence="2" id="KW-1133">Transmembrane helix</keyword>
<dbReference type="GO" id="GO:0098662">
    <property type="term" value="P:inorganic cation transmembrane transport"/>
    <property type="evidence" value="ECO:0007669"/>
    <property type="project" value="TreeGrafter"/>
</dbReference>
<feature type="non-terminal residue" evidence="3">
    <location>
        <position position="309"/>
    </location>
</feature>
<evidence type="ECO:0000256" key="2">
    <source>
        <dbReference type="SAM" id="Phobius"/>
    </source>
</evidence>
<keyword evidence="4" id="KW-1185">Reference proteome</keyword>
<reference evidence="3 4" key="1">
    <citation type="journal article" date="2015" name="Genome Biol. Evol.">
        <title>The genome of winter moth (Operophtera brumata) provides a genomic perspective on sexual dimorphism and phenology.</title>
        <authorList>
            <person name="Derks M.F."/>
            <person name="Smit S."/>
            <person name="Salis L."/>
            <person name="Schijlen E."/>
            <person name="Bossers A."/>
            <person name="Mateman C."/>
            <person name="Pijl A.S."/>
            <person name="de Ridder D."/>
            <person name="Groenen M.A."/>
            <person name="Visser M.E."/>
            <person name="Megens H.J."/>
        </authorList>
    </citation>
    <scope>NUCLEOTIDE SEQUENCE [LARGE SCALE GENOMIC DNA]</scope>
    <source>
        <strain evidence="3">WM2013NL</strain>
        <tissue evidence="3">Head and thorax</tissue>
    </source>
</reference>
<evidence type="ECO:0000313" key="3">
    <source>
        <dbReference type="EMBL" id="KOB78423.1"/>
    </source>
</evidence>
<keyword evidence="2" id="KW-0812">Transmembrane</keyword>
<organism evidence="3 4">
    <name type="scientific">Operophtera brumata</name>
    <name type="common">Winter moth</name>
    <name type="synonym">Phalaena brumata</name>
    <dbReference type="NCBI Taxonomy" id="104452"/>
    <lineage>
        <taxon>Eukaryota</taxon>
        <taxon>Metazoa</taxon>
        <taxon>Ecdysozoa</taxon>
        <taxon>Arthropoda</taxon>
        <taxon>Hexapoda</taxon>
        <taxon>Insecta</taxon>
        <taxon>Pterygota</taxon>
        <taxon>Neoptera</taxon>
        <taxon>Endopterygota</taxon>
        <taxon>Lepidoptera</taxon>
        <taxon>Glossata</taxon>
        <taxon>Ditrysia</taxon>
        <taxon>Geometroidea</taxon>
        <taxon>Geometridae</taxon>
        <taxon>Larentiinae</taxon>
        <taxon>Operophtera</taxon>
    </lineage>
</organism>
<comment type="similarity">
    <text evidence="1">Belongs to the monovalent cation:proton antiporter 1 (CPA1) transporter (TC 2.A.36) family.</text>
</comment>
<feature type="transmembrane region" description="Helical" evidence="2">
    <location>
        <begin position="107"/>
        <end position="132"/>
    </location>
</feature>
<proteinExistence type="inferred from homology"/>
<keyword evidence="2" id="KW-0472">Membrane</keyword>
<feature type="transmembrane region" description="Helical" evidence="2">
    <location>
        <begin position="64"/>
        <end position="87"/>
    </location>
</feature>
<evidence type="ECO:0000313" key="4">
    <source>
        <dbReference type="Proteomes" id="UP000037510"/>
    </source>
</evidence>
<feature type="transmembrane region" description="Helical" evidence="2">
    <location>
        <begin position="20"/>
        <end position="43"/>
    </location>
</feature>
<gene>
    <name evidence="3" type="ORF">OBRU01_02511</name>
</gene>
<comment type="caution">
    <text evidence="3">The sequence shown here is derived from an EMBL/GenBank/DDBJ whole genome shotgun (WGS) entry which is preliminary data.</text>
</comment>
<name>A0A0L7LSH2_OPEBR</name>
<protein>
    <submittedName>
        <fullName evidence="3">Uncharacterized protein</fullName>
    </submittedName>
</protein>
<dbReference type="PANTHER" id="PTHR31102">
    <property type="match status" value="1"/>
</dbReference>
<dbReference type="PANTHER" id="PTHR31102:SF1">
    <property type="entry name" value="CATION_H+ EXCHANGER DOMAIN-CONTAINING PROTEIN"/>
    <property type="match status" value="1"/>
</dbReference>
<feature type="transmembrane region" description="Helical" evidence="2">
    <location>
        <begin position="144"/>
        <end position="161"/>
    </location>
</feature>
<dbReference type="STRING" id="104452.A0A0L7LSH2"/>
<evidence type="ECO:0000256" key="1">
    <source>
        <dbReference type="ARBA" id="ARBA00007367"/>
    </source>
</evidence>
<dbReference type="Proteomes" id="UP000037510">
    <property type="component" value="Unassembled WGS sequence"/>
</dbReference>